<dbReference type="Proteomes" id="UP000467240">
    <property type="component" value="Unassembled WGS sequence"/>
</dbReference>
<dbReference type="EMBL" id="WBJZ01000028">
    <property type="protein sequence ID" value="KAB1652728.1"/>
    <property type="molecule type" value="Genomic_DNA"/>
</dbReference>
<evidence type="ECO:0000313" key="2">
    <source>
        <dbReference type="EMBL" id="KAB1652728.1"/>
    </source>
</evidence>
<organism evidence="2 3">
    <name type="scientific">Pseudoclavibacter chungangensis</name>
    <dbReference type="NCBI Taxonomy" id="587635"/>
    <lineage>
        <taxon>Bacteria</taxon>
        <taxon>Bacillati</taxon>
        <taxon>Actinomycetota</taxon>
        <taxon>Actinomycetes</taxon>
        <taxon>Micrococcales</taxon>
        <taxon>Microbacteriaceae</taxon>
        <taxon>Pseudoclavibacter</taxon>
    </lineage>
</organism>
<comment type="caution">
    <text evidence="2">The sequence shown here is derived from an EMBL/GenBank/DDBJ whole genome shotgun (WGS) entry which is preliminary data.</text>
</comment>
<protein>
    <recommendedName>
        <fullName evidence="1">DUF6630 domain-containing protein</fullName>
    </recommendedName>
</protein>
<dbReference type="AlphaFoldDB" id="A0A7J5BMW7"/>
<sequence length="171" mass="17547">MTSEPTRHWARLSRALGLDEAGADAVALAADDPAGYFSAHAEELAAAWIHEADEVSAELVLTMRLIDAGRAIPIDSKCTPDEVAADLQETGPVQDAGIEVPVPDAQDSAGALAAAFRAGLEPLGIGLAVVAVDSSDVPLVVFPAERSSDIAEAAHAVARSSGSDEGPITWI</sequence>
<feature type="domain" description="DUF6630" evidence="1">
    <location>
        <begin position="8"/>
        <end position="156"/>
    </location>
</feature>
<dbReference type="OrthoDB" id="271711at2"/>
<dbReference type="Pfam" id="PF20335">
    <property type="entry name" value="DUF6630"/>
    <property type="match status" value="1"/>
</dbReference>
<evidence type="ECO:0000259" key="1">
    <source>
        <dbReference type="Pfam" id="PF20335"/>
    </source>
</evidence>
<dbReference type="InterPro" id="IPR046582">
    <property type="entry name" value="DUF6630"/>
</dbReference>
<reference evidence="2 3" key="1">
    <citation type="submission" date="2019-09" db="EMBL/GenBank/DDBJ databases">
        <title>Phylogeny of genus Pseudoclavibacter and closely related genus.</title>
        <authorList>
            <person name="Li Y."/>
        </authorList>
    </citation>
    <scope>NUCLEOTIDE SEQUENCE [LARGE SCALE GENOMIC DNA]</scope>
    <source>
        <strain evidence="2 3">DSM 23821</strain>
    </source>
</reference>
<keyword evidence="3" id="KW-1185">Reference proteome</keyword>
<proteinExistence type="predicted"/>
<name>A0A7J5BMW7_9MICO</name>
<evidence type="ECO:0000313" key="3">
    <source>
        <dbReference type="Proteomes" id="UP000467240"/>
    </source>
</evidence>
<dbReference type="RefSeq" id="WP_158041956.1">
    <property type="nucleotide sequence ID" value="NZ_JACCFV010000001.1"/>
</dbReference>
<gene>
    <name evidence="2" type="ORF">F8O01_16215</name>
</gene>
<accession>A0A7J5BMW7</accession>